<evidence type="ECO:0000313" key="2">
    <source>
        <dbReference type="EMBL" id="GJE88203.1"/>
    </source>
</evidence>
<dbReference type="Proteomes" id="UP000703269">
    <property type="component" value="Unassembled WGS sequence"/>
</dbReference>
<evidence type="ECO:0000256" key="1">
    <source>
        <dbReference type="SAM" id="SignalP"/>
    </source>
</evidence>
<accession>A0A9P3G347</accession>
<feature type="signal peptide" evidence="1">
    <location>
        <begin position="1"/>
        <end position="22"/>
    </location>
</feature>
<evidence type="ECO:0008006" key="4">
    <source>
        <dbReference type="Google" id="ProtNLM"/>
    </source>
</evidence>
<sequence>MLTRPAIFAAIALGSALGQASCDLIPPLCSVVLGQKSDGCAGASSWELSLRLNNLWTRVIPPGNALSKC</sequence>
<proteinExistence type="predicted"/>
<evidence type="ECO:0000313" key="3">
    <source>
        <dbReference type="Proteomes" id="UP000703269"/>
    </source>
</evidence>
<keyword evidence="1" id="KW-0732">Signal</keyword>
<reference evidence="2 3" key="1">
    <citation type="submission" date="2021-08" db="EMBL/GenBank/DDBJ databases">
        <title>Draft Genome Sequence of Phanerochaete sordida strain YK-624.</title>
        <authorList>
            <person name="Mori T."/>
            <person name="Dohra H."/>
            <person name="Suzuki T."/>
            <person name="Kawagishi H."/>
            <person name="Hirai H."/>
        </authorList>
    </citation>
    <scope>NUCLEOTIDE SEQUENCE [LARGE SCALE GENOMIC DNA]</scope>
    <source>
        <strain evidence="2 3">YK-624</strain>
    </source>
</reference>
<feature type="chain" id="PRO_5040457000" description="Hydrophobin" evidence="1">
    <location>
        <begin position="23"/>
        <end position="69"/>
    </location>
</feature>
<name>A0A9P3G347_9APHY</name>
<keyword evidence="3" id="KW-1185">Reference proteome</keyword>
<gene>
    <name evidence="2" type="ORF">PsYK624_042860</name>
</gene>
<organism evidence="2 3">
    <name type="scientific">Phanerochaete sordida</name>
    <dbReference type="NCBI Taxonomy" id="48140"/>
    <lineage>
        <taxon>Eukaryota</taxon>
        <taxon>Fungi</taxon>
        <taxon>Dikarya</taxon>
        <taxon>Basidiomycota</taxon>
        <taxon>Agaricomycotina</taxon>
        <taxon>Agaricomycetes</taxon>
        <taxon>Polyporales</taxon>
        <taxon>Phanerochaetaceae</taxon>
        <taxon>Phanerochaete</taxon>
    </lineage>
</organism>
<dbReference type="EMBL" id="BPQB01000008">
    <property type="protein sequence ID" value="GJE88203.1"/>
    <property type="molecule type" value="Genomic_DNA"/>
</dbReference>
<comment type="caution">
    <text evidence="2">The sequence shown here is derived from an EMBL/GenBank/DDBJ whole genome shotgun (WGS) entry which is preliminary data.</text>
</comment>
<dbReference type="AlphaFoldDB" id="A0A9P3G347"/>
<protein>
    <recommendedName>
        <fullName evidence="4">Hydrophobin</fullName>
    </recommendedName>
</protein>